<feature type="region of interest" description="Disordered" evidence="1">
    <location>
        <begin position="92"/>
        <end position="142"/>
    </location>
</feature>
<organism evidence="2 3">
    <name type="scientific">Dactylosporangium sucinum</name>
    <dbReference type="NCBI Taxonomy" id="1424081"/>
    <lineage>
        <taxon>Bacteria</taxon>
        <taxon>Bacillati</taxon>
        <taxon>Actinomycetota</taxon>
        <taxon>Actinomycetes</taxon>
        <taxon>Micromonosporales</taxon>
        <taxon>Micromonosporaceae</taxon>
        <taxon>Dactylosporangium</taxon>
    </lineage>
</organism>
<evidence type="ECO:0000313" key="2">
    <source>
        <dbReference type="EMBL" id="GGM59627.1"/>
    </source>
</evidence>
<dbReference type="EMBL" id="BMPI01000043">
    <property type="protein sequence ID" value="GGM59627.1"/>
    <property type="molecule type" value="Genomic_DNA"/>
</dbReference>
<gene>
    <name evidence="2" type="ORF">GCM10007977_071500</name>
</gene>
<proteinExistence type="predicted"/>
<evidence type="ECO:0000256" key="1">
    <source>
        <dbReference type="SAM" id="MobiDB-lite"/>
    </source>
</evidence>
<name>A0A917X375_9ACTN</name>
<dbReference type="Proteomes" id="UP000642070">
    <property type="component" value="Unassembled WGS sequence"/>
</dbReference>
<evidence type="ECO:0000313" key="3">
    <source>
        <dbReference type="Proteomes" id="UP000642070"/>
    </source>
</evidence>
<dbReference type="AlphaFoldDB" id="A0A917X375"/>
<accession>A0A917X375</accession>
<reference evidence="2" key="1">
    <citation type="journal article" date="2014" name="Int. J. Syst. Evol. Microbiol.">
        <title>Complete genome sequence of Corynebacterium casei LMG S-19264T (=DSM 44701T), isolated from a smear-ripened cheese.</title>
        <authorList>
            <consortium name="US DOE Joint Genome Institute (JGI-PGF)"/>
            <person name="Walter F."/>
            <person name="Albersmeier A."/>
            <person name="Kalinowski J."/>
            <person name="Ruckert C."/>
        </authorList>
    </citation>
    <scope>NUCLEOTIDE SEQUENCE</scope>
    <source>
        <strain evidence="2">JCM 19831</strain>
    </source>
</reference>
<feature type="compositionally biased region" description="Low complexity" evidence="1">
    <location>
        <begin position="103"/>
        <end position="115"/>
    </location>
</feature>
<protein>
    <submittedName>
        <fullName evidence="2">Uncharacterized protein</fullName>
    </submittedName>
</protein>
<comment type="caution">
    <text evidence="2">The sequence shown here is derived from an EMBL/GenBank/DDBJ whole genome shotgun (WGS) entry which is preliminary data.</text>
</comment>
<sequence length="237" mass="25514">MSLAVACIGIALLIGTLLRLFVRSRRRPAGTVVPTVDSVVHRVRGTRPRGRAAAASVARLRPGRPVLHRCPVRPGRASPENERIARMQPEGDELAPQADDEAPAVSPASGVPSSGIAFRGGAGETADAPPPAASGSTYRSNNGTGSVTALAALWNDADRQRIRGRWQELQMRFLDDPHLVAGEAERLVQEAVSALSASLDARRSQLHQQRAARGLDTENLRASLRDYREFLDRILSL</sequence>
<reference evidence="2" key="2">
    <citation type="submission" date="2020-09" db="EMBL/GenBank/DDBJ databases">
        <authorList>
            <person name="Sun Q."/>
            <person name="Ohkuma M."/>
        </authorList>
    </citation>
    <scope>NUCLEOTIDE SEQUENCE</scope>
    <source>
        <strain evidence="2">JCM 19831</strain>
    </source>
</reference>
<keyword evidence="3" id="KW-1185">Reference proteome</keyword>
<feature type="compositionally biased region" description="Acidic residues" evidence="1">
    <location>
        <begin position="92"/>
        <end position="102"/>
    </location>
</feature>